<protein>
    <submittedName>
        <fullName evidence="1">TIGR02436 family protein</fullName>
    </submittedName>
</protein>
<gene>
    <name evidence="1" type="ORF">HMPREF9445_01041</name>
</gene>
<proteinExistence type="predicted"/>
<dbReference type="InterPro" id="IPR012657">
    <property type="entry name" value="23S_rRNA-intervening_sequence"/>
</dbReference>
<reference evidence="1 2" key="1">
    <citation type="submission" date="2011-02" db="EMBL/GenBank/DDBJ databases">
        <authorList>
            <person name="Weinstock G."/>
            <person name="Sodergren E."/>
            <person name="Clifton S."/>
            <person name="Fulton L."/>
            <person name="Fulton B."/>
            <person name="Courtney L."/>
            <person name="Fronick C."/>
            <person name="Harrison M."/>
            <person name="Strong C."/>
            <person name="Farmer C."/>
            <person name="Delahaunty K."/>
            <person name="Markovic C."/>
            <person name="Hall O."/>
            <person name="Minx P."/>
            <person name="Tomlinson C."/>
            <person name="Mitreva M."/>
            <person name="Hou S."/>
            <person name="Chen J."/>
            <person name="Wollam A."/>
            <person name="Pepin K.H."/>
            <person name="Johnson M."/>
            <person name="Bhonagiri V."/>
            <person name="Zhang X."/>
            <person name="Suruliraj S."/>
            <person name="Warren W."/>
            <person name="Chinwalla A."/>
            <person name="Mardis E.R."/>
            <person name="Wilson R.K."/>
        </authorList>
    </citation>
    <scope>NUCLEOTIDE SEQUENCE [LARGE SCALE GENOMIC DNA]</scope>
    <source>
        <strain evidence="1 2">YIT 12056</strain>
    </source>
</reference>
<dbReference type="Proteomes" id="UP000010321">
    <property type="component" value="Unassembled WGS sequence"/>
</dbReference>
<evidence type="ECO:0000313" key="1">
    <source>
        <dbReference type="EMBL" id="EGF53257.1"/>
    </source>
</evidence>
<dbReference type="Pfam" id="PF05635">
    <property type="entry name" value="23S_rRNA_IVP"/>
    <property type="match status" value="1"/>
</dbReference>
<dbReference type="InterPro" id="IPR036583">
    <property type="entry name" value="23S_rRNA_IVS_sf"/>
</dbReference>
<dbReference type="PANTHER" id="PTHR38471">
    <property type="entry name" value="FOUR HELIX BUNDLE PROTEIN"/>
    <property type="match status" value="1"/>
</dbReference>
<dbReference type="PIRSF" id="PIRSF035652">
    <property type="entry name" value="CHP02436"/>
    <property type="match status" value="1"/>
</dbReference>
<organism evidence="1 2">
    <name type="scientific">Bacteroides clarus YIT 12056</name>
    <dbReference type="NCBI Taxonomy" id="762984"/>
    <lineage>
        <taxon>Bacteria</taxon>
        <taxon>Pseudomonadati</taxon>
        <taxon>Bacteroidota</taxon>
        <taxon>Bacteroidia</taxon>
        <taxon>Bacteroidales</taxon>
        <taxon>Bacteroidaceae</taxon>
        <taxon>Bacteroides</taxon>
    </lineage>
</organism>
<dbReference type="SUPFAM" id="SSF158446">
    <property type="entry name" value="IVS-encoded protein-like"/>
    <property type="match status" value="1"/>
</dbReference>
<dbReference type="EMBL" id="AFBM01000009">
    <property type="protein sequence ID" value="EGF53257.1"/>
    <property type="molecule type" value="Genomic_DNA"/>
</dbReference>
<evidence type="ECO:0000313" key="2">
    <source>
        <dbReference type="Proteomes" id="UP000010321"/>
    </source>
</evidence>
<dbReference type="Gene3D" id="1.20.1440.60">
    <property type="entry name" value="23S rRNA-intervening sequence"/>
    <property type="match status" value="1"/>
</dbReference>
<comment type="caution">
    <text evidence="1">The sequence shown here is derived from an EMBL/GenBank/DDBJ whole genome shotgun (WGS) entry which is preliminary data.</text>
</comment>
<dbReference type="RefSeq" id="WP_009121221.1">
    <property type="nucleotide sequence ID" value="NZ_FQWK01000004.1"/>
</dbReference>
<name>A0ABP2KUD2_9BACE</name>
<dbReference type="NCBIfam" id="TIGR02436">
    <property type="entry name" value="four helix bundle protein"/>
    <property type="match status" value="1"/>
</dbReference>
<sequence length="124" mass="14342">MKESILKEKAMDFAIRIVNLYHFLNDKKQEKVMAKQILRSGTSIGANISEGIYAESTADFIHKHAIAQKECAETLYWLELLKRTQYIDPKQYDSLYQDCNELHKMITSTIITSKKSHHPPPTTQ</sequence>
<dbReference type="PANTHER" id="PTHR38471:SF2">
    <property type="entry name" value="FOUR HELIX BUNDLE PROTEIN"/>
    <property type="match status" value="1"/>
</dbReference>
<keyword evidence="2" id="KW-1185">Reference proteome</keyword>
<accession>A0ABP2KUD2</accession>